<dbReference type="InterPro" id="IPR018168">
    <property type="entry name" value="Ubi_Hdrlase_CS"/>
</dbReference>
<dbReference type="Pfam" id="PF01494">
    <property type="entry name" value="FAD_binding_3"/>
    <property type="match status" value="1"/>
</dbReference>
<dbReference type="PANTHER" id="PTHR43876:SF7">
    <property type="entry name" value="UBIQUINONE BIOSYNTHESIS MONOOXYGENASE COQ6, MITOCHONDRIAL"/>
    <property type="match status" value="1"/>
</dbReference>
<dbReference type="SUPFAM" id="SSF51905">
    <property type="entry name" value="FAD/NAD(P)-binding domain"/>
    <property type="match status" value="1"/>
</dbReference>
<evidence type="ECO:0000256" key="1">
    <source>
        <dbReference type="ARBA" id="ARBA00001974"/>
    </source>
</evidence>
<evidence type="ECO:0000313" key="8">
    <source>
        <dbReference type="EMBL" id="SUZ73374.1"/>
    </source>
</evidence>
<dbReference type="InterPro" id="IPR002938">
    <property type="entry name" value="FAD-bd"/>
</dbReference>
<proteinExistence type="inferred from homology"/>
<evidence type="ECO:0000256" key="3">
    <source>
        <dbReference type="ARBA" id="ARBA00022630"/>
    </source>
</evidence>
<keyword evidence="5" id="KW-0560">Oxidoreductase</keyword>
<keyword evidence="6" id="KW-0503">Monooxygenase</keyword>
<dbReference type="PRINTS" id="PR00420">
    <property type="entry name" value="RNGMNOXGNASE"/>
</dbReference>
<dbReference type="AlphaFoldDB" id="A0A381Q3A6"/>
<evidence type="ECO:0000256" key="2">
    <source>
        <dbReference type="ARBA" id="ARBA00005349"/>
    </source>
</evidence>
<dbReference type="InterPro" id="IPR051205">
    <property type="entry name" value="UbiH/COQ6_monooxygenase"/>
</dbReference>
<protein>
    <recommendedName>
        <fullName evidence="7">FAD-binding domain-containing protein</fullName>
    </recommendedName>
</protein>
<dbReference type="GO" id="GO:0006744">
    <property type="term" value="P:ubiquinone biosynthetic process"/>
    <property type="evidence" value="ECO:0007669"/>
    <property type="project" value="InterPro"/>
</dbReference>
<dbReference type="InterPro" id="IPR010971">
    <property type="entry name" value="UbiH/COQ6"/>
</dbReference>
<reference evidence="8" key="1">
    <citation type="submission" date="2018-05" db="EMBL/GenBank/DDBJ databases">
        <authorList>
            <person name="Lanie J.A."/>
            <person name="Ng W.-L."/>
            <person name="Kazmierczak K.M."/>
            <person name="Andrzejewski T.M."/>
            <person name="Davidsen T.M."/>
            <person name="Wayne K.J."/>
            <person name="Tettelin H."/>
            <person name="Glass J.I."/>
            <person name="Rusch D."/>
            <person name="Podicherti R."/>
            <person name="Tsui H.-C.T."/>
            <person name="Winkler M.E."/>
        </authorList>
    </citation>
    <scope>NUCLEOTIDE SEQUENCE</scope>
</reference>
<evidence type="ECO:0000256" key="4">
    <source>
        <dbReference type="ARBA" id="ARBA00022827"/>
    </source>
</evidence>
<dbReference type="GO" id="GO:0016705">
    <property type="term" value="F:oxidoreductase activity, acting on paired donors, with incorporation or reduction of molecular oxygen"/>
    <property type="evidence" value="ECO:0007669"/>
    <property type="project" value="InterPro"/>
</dbReference>
<evidence type="ECO:0000256" key="5">
    <source>
        <dbReference type="ARBA" id="ARBA00023002"/>
    </source>
</evidence>
<keyword evidence="3" id="KW-0285">Flavoprotein</keyword>
<name>A0A381Q3A6_9ZZZZ</name>
<comment type="cofactor">
    <cofactor evidence="1">
        <name>FAD</name>
        <dbReference type="ChEBI" id="CHEBI:57692"/>
    </cofactor>
</comment>
<dbReference type="InterPro" id="IPR036188">
    <property type="entry name" value="FAD/NAD-bd_sf"/>
</dbReference>
<comment type="similarity">
    <text evidence="2">Belongs to the UbiH/COQ6 family.</text>
</comment>
<dbReference type="GO" id="GO:0071949">
    <property type="term" value="F:FAD binding"/>
    <property type="evidence" value="ECO:0007669"/>
    <property type="project" value="InterPro"/>
</dbReference>
<gene>
    <name evidence="8" type="ORF">METZ01_LOCUS26228</name>
</gene>
<dbReference type="FunFam" id="3.50.50.60:FF:000021">
    <property type="entry name" value="Ubiquinone biosynthesis monooxygenase COQ6"/>
    <property type="match status" value="1"/>
</dbReference>
<sequence length="393" mass="43825">VDSEITVVGAGVVGSSLACLLSKQGIKVTLLDRGSPLSLSKSSVLQDRTLALNLSSIDLFKELNIWNELKKQTTPFKRMFVWDSKGSSPLEFLAEEIKKKELGYVISNNTILKSLNKLIQDSPKITLKQQTELSGIDIKENEISISFLGGERISSKLIIGADGINSTLRKKAKIKTRTWSYDQRAFVAGLKTEKFHDYTAWQVFTPTGPIALLPFDLMEGSNISLVWSAEIDYAEKLQKLTQKEFVKELEEKTEQILGKIDLKTDIRSFPLNQLHAKSYFSERIALVGDSAHSFHPLAGQGLNIGLSDVTSLSAVLIKERRRGQDIGSQRTLKDYESSRKIPNLTMAAMMELFKEGFETSDPWVKLGRNFAFNMATKSSTLKKRVIKEAAGIT</sequence>
<keyword evidence="4" id="KW-0274">FAD</keyword>
<evidence type="ECO:0000259" key="7">
    <source>
        <dbReference type="Pfam" id="PF01494"/>
    </source>
</evidence>
<feature type="non-terminal residue" evidence="8">
    <location>
        <position position="1"/>
    </location>
</feature>
<dbReference type="PROSITE" id="PS01304">
    <property type="entry name" value="UBIH"/>
    <property type="match status" value="1"/>
</dbReference>
<dbReference type="GO" id="GO:0004497">
    <property type="term" value="F:monooxygenase activity"/>
    <property type="evidence" value="ECO:0007669"/>
    <property type="project" value="UniProtKB-KW"/>
</dbReference>
<evidence type="ECO:0000256" key="6">
    <source>
        <dbReference type="ARBA" id="ARBA00023033"/>
    </source>
</evidence>
<dbReference type="NCBIfam" id="TIGR01988">
    <property type="entry name" value="Ubi-OHases"/>
    <property type="match status" value="1"/>
</dbReference>
<dbReference type="Gene3D" id="3.50.50.60">
    <property type="entry name" value="FAD/NAD(P)-binding domain"/>
    <property type="match status" value="2"/>
</dbReference>
<dbReference type="EMBL" id="UINC01001177">
    <property type="protein sequence ID" value="SUZ73374.1"/>
    <property type="molecule type" value="Genomic_DNA"/>
</dbReference>
<accession>A0A381Q3A6</accession>
<feature type="domain" description="FAD-binding" evidence="7">
    <location>
        <begin position="4"/>
        <end position="340"/>
    </location>
</feature>
<dbReference type="PANTHER" id="PTHR43876">
    <property type="entry name" value="UBIQUINONE BIOSYNTHESIS MONOOXYGENASE COQ6, MITOCHONDRIAL"/>
    <property type="match status" value="1"/>
</dbReference>
<organism evidence="8">
    <name type="scientific">marine metagenome</name>
    <dbReference type="NCBI Taxonomy" id="408172"/>
    <lineage>
        <taxon>unclassified sequences</taxon>
        <taxon>metagenomes</taxon>
        <taxon>ecological metagenomes</taxon>
    </lineage>
</organism>